<evidence type="ECO:0000259" key="5">
    <source>
        <dbReference type="Pfam" id="PF00296"/>
    </source>
</evidence>
<evidence type="ECO:0000313" key="7">
    <source>
        <dbReference type="Proteomes" id="UP000741360"/>
    </source>
</evidence>
<dbReference type="SUPFAM" id="SSF51679">
    <property type="entry name" value="Bacterial luciferase-like"/>
    <property type="match status" value="1"/>
</dbReference>
<comment type="caution">
    <text evidence="6">The sequence shown here is derived from an EMBL/GenBank/DDBJ whole genome shotgun (WGS) entry which is preliminary data.</text>
</comment>
<accession>A0A932M1C9</accession>
<reference evidence="6" key="1">
    <citation type="submission" date="2020-07" db="EMBL/GenBank/DDBJ databases">
        <title>Huge and variable diversity of episymbiotic CPR bacteria and DPANN archaea in groundwater ecosystems.</title>
        <authorList>
            <person name="He C.Y."/>
            <person name="Keren R."/>
            <person name="Whittaker M."/>
            <person name="Farag I.F."/>
            <person name="Doudna J."/>
            <person name="Cate J.H.D."/>
            <person name="Banfield J.F."/>
        </authorList>
    </citation>
    <scope>NUCLEOTIDE SEQUENCE</scope>
    <source>
        <strain evidence="6">NC_groundwater_717_Ag_S-0.2um_59_8</strain>
    </source>
</reference>
<dbReference type="PANTHER" id="PTHR42847">
    <property type="entry name" value="ALKANESULFONATE MONOOXYGENASE"/>
    <property type="match status" value="1"/>
</dbReference>
<dbReference type="GO" id="GO:0046306">
    <property type="term" value="P:alkanesulfonate catabolic process"/>
    <property type="evidence" value="ECO:0007669"/>
    <property type="project" value="TreeGrafter"/>
</dbReference>
<dbReference type="PANTHER" id="PTHR42847:SF4">
    <property type="entry name" value="ALKANESULFONATE MONOOXYGENASE-RELATED"/>
    <property type="match status" value="1"/>
</dbReference>
<dbReference type="Proteomes" id="UP000741360">
    <property type="component" value="Unassembled WGS sequence"/>
</dbReference>
<evidence type="ECO:0000256" key="3">
    <source>
        <dbReference type="ARBA" id="ARBA00023002"/>
    </source>
</evidence>
<evidence type="ECO:0000313" key="6">
    <source>
        <dbReference type="EMBL" id="MBI3014711.1"/>
    </source>
</evidence>
<dbReference type="EMBL" id="JACPSX010000116">
    <property type="protein sequence ID" value="MBI3014711.1"/>
    <property type="molecule type" value="Genomic_DNA"/>
</dbReference>
<dbReference type="Pfam" id="PF00296">
    <property type="entry name" value="Bac_luciferase"/>
    <property type="match status" value="1"/>
</dbReference>
<evidence type="ECO:0000256" key="1">
    <source>
        <dbReference type="ARBA" id="ARBA00022630"/>
    </source>
</evidence>
<dbReference type="InterPro" id="IPR036661">
    <property type="entry name" value="Luciferase-like_sf"/>
</dbReference>
<dbReference type="GO" id="GO:0008726">
    <property type="term" value="F:alkanesulfonate monooxygenase activity"/>
    <property type="evidence" value="ECO:0007669"/>
    <property type="project" value="TreeGrafter"/>
</dbReference>
<dbReference type="Gene3D" id="3.20.20.30">
    <property type="entry name" value="Luciferase-like domain"/>
    <property type="match status" value="1"/>
</dbReference>
<keyword evidence="1" id="KW-0285">Flavoprotein</keyword>
<proteinExistence type="predicted"/>
<evidence type="ECO:0000256" key="2">
    <source>
        <dbReference type="ARBA" id="ARBA00022643"/>
    </source>
</evidence>
<gene>
    <name evidence="6" type="ORF">HYY65_06575</name>
</gene>
<keyword evidence="4" id="KW-0503">Monooxygenase</keyword>
<dbReference type="InterPro" id="IPR011251">
    <property type="entry name" value="Luciferase-like_dom"/>
</dbReference>
<sequence>MKIGLGPITCQIMPGDHRTSAQVLREVLDLVRLAEENRFSSAWVAEHHLALDNYTPSPLVLLGALAAVTTRLNLGTSVALPTFYHPLRLAEDGATLDVLSQGRFQMGLGLGRVDKELKAYGVGRSERVARLEEAMQVLKLAWSGETFSCRGPFHAFESVRLSPRPVQVPRPPILIGAVAPPAVERAGRLADGFIAPYRTLAELQESIGLARRTAQGRQDLAGPFRIAIMKHCCVSEQGDAWEHLEQSLAYRVLEHPGEAELFQRKPPSAQQKKEMIAETRAGALLGTPEEVLAQLREHERELGTDIEFMVRLIYPGMTFAQSARQIEIFGSKIIPKIERT</sequence>
<name>A0A932M1C9_UNCTE</name>
<organism evidence="6 7">
    <name type="scientific">Tectimicrobiota bacterium</name>
    <dbReference type="NCBI Taxonomy" id="2528274"/>
    <lineage>
        <taxon>Bacteria</taxon>
        <taxon>Pseudomonadati</taxon>
        <taxon>Nitrospinota/Tectimicrobiota group</taxon>
        <taxon>Candidatus Tectimicrobiota</taxon>
    </lineage>
</organism>
<dbReference type="InterPro" id="IPR050172">
    <property type="entry name" value="SsuD_RutA_monooxygenase"/>
</dbReference>
<evidence type="ECO:0000256" key="4">
    <source>
        <dbReference type="ARBA" id="ARBA00023033"/>
    </source>
</evidence>
<dbReference type="AlphaFoldDB" id="A0A932M1C9"/>
<dbReference type="CDD" id="cd01097">
    <property type="entry name" value="Tetrahydromethanopterin_reductase"/>
    <property type="match status" value="1"/>
</dbReference>
<feature type="domain" description="Luciferase-like" evidence="5">
    <location>
        <begin position="15"/>
        <end position="304"/>
    </location>
</feature>
<keyword evidence="3" id="KW-0560">Oxidoreductase</keyword>
<keyword evidence="2" id="KW-0288">FMN</keyword>
<protein>
    <submittedName>
        <fullName evidence="6">LLM class flavin-dependent oxidoreductase</fullName>
    </submittedName>
</protein>